<dbReference type="EMBL" id="GGMS01013886">
    <property type="protein sequence ID" value="MBY83089.1"/>
    <property type="molecule type" value="Transcribed_RNA"/>
</dbReference>
<name>A0A2S2QZB2_9HEMI</name>
<evidence type="ECO:0000313" key="1">
    <source>
        <dbReference type="EMBL" id="MBY83089.1"/>
    </source>
</evidence>
<proteinExistence type="predicted"/>
<protein>
    <submittedName>
        <fullName evidence="1">Uncharacterized protein</fullName>
    </submittedName>
</protein>
<organism evidence="1">
    <name type="scientific">Sipha flava</name>
    <name type="common">yellow sugarcane aphid</name>
    <dbReference type="NCBI Taxonomy" id="143950"/>
    <lineage>
        <taxon>Eukaryota</taxon>
        <taxon>Metazoa</taxon>
        <taxon>Ecdysozoa</taxon>
        <taxon>Arthropoda</taxon>
        <taxon>Hexapoda</taxon>
        <taxon>Insecta</taxon>
        <taxon>Pterygota</taxon>
        <taxon>Neoptera</taxon>
        <taxon>Paraneoptera</taxon>
        <taxon>Hemiptera</taxon>
        <taxon>Sternorrhyncha</taxon>
        <taxon>Aphidomorpha</taxon>
        <taxon>Aphidoidea</taxon>
        <taxon>Aphididae</taxon>
        <taxon>Sipha</taxon>
    </lineage>
</organism>
<gene>
    <name evidence="1" type="ORF">g.104560</name>
</gene>
<accession>A0A2S2QZB2</accession>
<dbReference type="AlphaFoldDB" id="A0A2S2QZB2"/>
<sequence length="112" mass="13705">MINALTMPINLLTADKKTLQVEWRYHQLDIANSHTQPQKISIEKEVTPKKWNEVMDSPQKLHYMTIPEEQRSEYEEFIKRLSIIQIPQEIHETYIEMKFHYWTLEFVYFMLF</sequence>
<reference evidence="1" key="1">
    <citation type="submission" date="2018-04" db="EMBL/GenBank/DDBJ databases">
        <title>Transcriptome assembly of Sipha flava.</title>
        <authorList>
            <person name="Scully E.D."/>
            <person name="Geib S.M."/>
            <person name="Palmer N.A."/>
            <person name="Koch K."/>
            <person name="Bradshaw J."/>
            <person name="Heng-Moss T."/>
            <person name="Sarath G."/>
        </authorList>
    </citation>
    <scope>NUCLEOTIDE SEQUENCE</scope>
</reference>